<evidence type="ECO:0000256" key="1">
    <source>
        <dbReference type="ARBA" id="ARBA00022722"/>
    </source>
</evidence>
<dbReference type="AlphaFoldDB" id="A0A151QSY2"/>
<keyword evidence="3" id="KW-0255">Endonuclease</keyword>
<name>A0A151QSY2_CAJCA</name>
<evidence type="ECO:0000313" key="10">
    <source>
        <dbReference type="EMBL" id="KYP33364.1"/>
    </source>
</evidence>
<organism evidence="10 11">
    <name type="scientific">Cajanus cajan</name>
    <name type="common">Pigeon pea</name>
    <name type="synonym">Cajanus indicus</name>
    <dbReference type="NCBI Taxonomy" id="3821"/>
    <lineage>
        <taxon>Eukaryota</taxon>
        <taxon>Viridiplantae</taxon>
        <taxon>Streptophyta</taxon>
        <taxon>Embryophyta</taxon>
        <taxon>Tracheophyta</taxon>
        <taxon>Spermatophyta</taxon>
        <taxon>Magnoliopsida</taxon>
        <taxon>eudicotyledons</taxon>
        <taxon>Gunneridae</taxon>
        <taxon>Pentapetalae</taxon>
        <taxon>rosids</taxon>
        <taxon>fabids</taxon>
        <taxon>Fabales</taxon>
        <taxon>Fabaceae</taxon>
        <taxon>Papilionoideae</taxon>
        <taxon>50 kb inversion clade</taxon>
        <taxon>NPAAA clade</taxon>
        <taxon>indigoferoid/millettioid clade</taxon>
        <taxon>Phaseoleae</taxon>
        <taxon>Cajanus</taxon>
    </lineage>
</organism>
<feature type="non-terminal residue" evidence="10">
    <location>
        <position position="1"/>
    </location>
</feature>
<keyword evidence="8" id="KW-0548">Nucleotidyltransferase</keyword>
<keyword evidence="8" id="KW-0808">Transferase</keyword>
<dbReference type="Proteomes" id="UP000075243">
    <property type="component" value="Unassembled WGS sequence"/>
</dbReference>
<evidence type="ECO:0000256" key="8">
    <source>
        <dbReference type="ARBA" id="ARBA00022932"/>
    </source>
</evidence>
<evidence type="ECO:0000256" key="9">
    <source>
        <dbReference type="ARBA" id="ARBA00023172"/>
    </source>
</evidence>
<dbReference type="GO" id="GO:0015074">
    <property type="term" value="P:DNA integration"/>
    <property type="evidence" value="ECO:0007669"/>
    <property type="project" value="UniProtKB-KW"/>
</dbReference>
<gene>
    <name evidence="10" type="ORF">KK1_045786</name>
</gene>
<accession>A0A151QSY2</accession>
<evidence type="ECO:0000256" key="5">
    <source>
        <dbReference type="ARBA" id="ARBA00022842"/>
    </source>
</evidence>
<dbReference type="GO" id="GO:0016787">
    <property type="term" value="F:hydrolase activity"/>
    <property type="evidence" value="ECO:0007669"/>
    <property type="project" value="UniProtKB-KW"/>
</dbReference>
<dbReference type="InterPro" id="IPR012337">
    <property type="entry name" value="RNaseH-like_sf"/>
</dbReference>
<dbReference type="InterPro" id="IPR039537">
    <property type="entry name" value="Retrotran_Ty1/copia-like"/>
</dbReference>
<keyword evidence="11" id="KW-1185">Reference proteome</keyword>
<dbReference type="EMBL" id="KQ484906">
    <property type="protein sequence ID" value="KYP33364.1"/>
    <property type="molecule type" value="Genomic_DNA"/>
</dbReference>
<protein>
    <submittedName>
        <fullName evidence="10">Copia protein</fullName>
    </submittedName>
</protein>
<keyword evidence="6" id="KW-0229">DNA integration</keyword>
<proteinExistence type="predicted"/>
<keyword evidence="5" id="KW-0460">Magnesium</keyword>
<dbReference type="GO" id="GO:0003887">
    <property type="term" value="F:DNA-directed DNA polymerase activity"/>
    <property type="evidence" value="ECO:0007669"/>
    <property type="project" value="UniProtKB-KW"/>
</dbReference>
<evidence type="ECO:0000313" key="11">
    <source>
        <dbReference type="Proteomes" id="UP000075243"/>
    </source>
</evidence>
<evidence type="ECO:0000256" key="6">
    <source>
        <dbReference type="ARBA" id="ARBA00022908"/>
    </source>
</evidence>
<keyword evidence="7" id="KW-0695">RNA-directed DNA polymerase</keyword>
<evidence type="ECO:0000256" key="2">
    <source>
        <dbReference type="ARBA" id="ARBA00022723"/>
    </source>
</evidence>
<evidence type="ECO:0000256" key="4">
    <source>
        <dbReference type="ARBA" id="ARBA00022801"/>
    </source>
</evidence>
<dbReference type="STRING" id="3821.A0A151QSY2"/>
<keyword evidence="9" id="KW-0233">DNA recombination</keyword>
<evidence type="ECO:0000256" key="3">
    <source>
        <dbReference type="ARBA" id="ARBA00022759"/>
    </source>
</evidence>
<dbReference type="GO" id="GO:0003964">
    <property type="term" value="F:RNA-directed DNA polymerase activity"/>
    <property type="evidence" value="ECO:0007669"/>
    <property type="project" value="UniProtKB-KW"/>
</dbReference>
<keyword evidence="4" id="KW-0378">Hydrolase</keyword>
<dbReference type="GO" id="GO:0004519">
    <property type="term" value="F:endonuclease activity"/>
    <property type="evidence" value="ECO:0007669"/>
    <property type="project" value="UniProtKB-KW"/>
</dbReference>
<dbReference type="GO" id="GO:0046872">
    <property type="term" value="F:metal ion binding"/>
    <property type="evidence" value="ECO:0007669"/>
    <property type="project" value="UniProtKB-KW"/>
</dbReference>
<dbReference type="InterPro" id="IPR036397">
    <property type="entry name" value="RNaseH_sf"/>
</dbReference>
<evidence type="ECO:0000256" key="7">
    <source>
        <dbReference type="ARBA" id="ARBA00022918"/>
    </source>
</evidence>
<sequence length="77" mass="9213">NRTIMEMARSMVHEKGLPKMFWAEAANTVVFLLNRLPTKVMQVKTPYEAWYGYKNFVQNFKYFSLYLFHLCAKGEKR</sequence>
<keyword evidence="2" id="KW-0479">Metal-binding</keyword>
<keyword evidence="1" id="KW-0540">Nuclease</keyword>
<keyword evidence="8" id="KW-0239">DNA-directed DNA polymerase</keyword>
<dbReference type="SUPFAM" id="SSF53098">
    <property type="entry name" value="Ribonuclease H-like"/>
    <property type="match status" value="1"/>
</dbReference>
<dbReference type="PANTHER" id="PTHR42648">
    <property type="entry name" value="TRANSPOSASE, PUTATIVE-RELATED"/>
    <property type="match status" value="1"/>
</dbReference>
<dbReference type="Gramene" id="C.cajan_43589.t">
    <property type="protein sequence ID" value="C.cajan_43589.t.cds1"/>
    <property type="gene ID" value="C.cajan_43589"/>
</dbReference>
<dbReference type="Gene3D" id="3.30.420.10">
    <property type="entry name" value="Ribonuclease H-like superfamily/Ribonuclease H"/>
    <property type="match status" value="1"/>
</dbReference>
<reference evidence="10" key="1">
    <citation type="journal article" date="2012" name="Nat. Biotechnol.">
        <title>Draft genome sequence of pigeonpea (Cajanus cajan), an orphan legume crop of resource-poor farmers.</title>
        <authorList>
            <person name="Varshney R.K."/>
            <person name="Chen W."/>
            <person name="Li Y."/>
            <person name="Bharti A.K."/>
            <person name="Saxena R.K."/>
            <person name="Schlueter J.A."/>
            <person name="Donoghue M.T."/>
            <person name="Azam S."/>
            <person name="Fan G."/>
            <person name="Whaley A.M."/>
            <person name="Farmer A.D."/>
            <person name="Sheridan J."/>
            <person name="Iwata A."/>
            <person name="Tuteja R."/>
            <person name="Penmetsa R.V."/>
            <person name="Wu W."/>
            <person name="Upadhyaya H.D."/>
            <person name="Yang S.P."/>
            <person name="Shah T."/>
            <person name="Saxena K.B."/>
            <person name="Michael T."/>
            <person name="McCombie W.R."/>
            <person name="Yang B."/>
            <person name="Zhang G."/>
            <person name="Yang H."/>
            <person name="Wang J."/>
            <person name="Spillane C."/>
            <person name="Cook D.R."/>
            <person name="May G.D."/>
            <person name="Xu X."/>
            <person name="Jackson S.A."/>
        </authorList>
    </citation>
    <scope>NUCLEOTIDE SEQUENCE [LARGE SCALE GENOMIC DNA]</scope>
</reference>
<dbReference type="PANTHER" id="PTHR42648:SF11">
    <property type="entry name" value="TRANSPOSON TY4-P GAG-POL POLYPROTEIN"/>
    <property type="match status" value="1"/>
</dbReference>
<dbReference type="GO" id="GO:0003676">
    <property type="term" value="F:nucleic acid binding"/>
    <property type="evidence" value="ECO:0007669"/>
    <property type="project" value="InterPro"/>
</dbReference>
<dbReference type="GO" id="GO:0006310">
    <property type="term" value="P:DNA recombination"/>
    <property type="evidence" value="ECO:0007669"/>
    <property type="project" value="UniProtKB-KW"/>
</dbReference>